<sequence length="129" mass="14413">MRALLLALVLATPALAEPPLTPEGFEAHVTGHTLTYRQYGTVFGIEEYLPGRKVRWSVAPNQCQYGSWYPEGDYICFVYEYDPDPSCWSFWLRDGRLVALSIADAPGAELHETRRDRTPLPCPGPDVGA</sequence>
<evidence type="ECO:0000313" key="3">
    <source>
        <dbReference type="Proteomes" id="UP001595445"/>
    </source>
</evidence>
<gene>
    <name evidence="2" type="ORF">ACFOD6_17635</name>
</gene>
<evidence type="ECO:0008006" key="4">
    <source>
        <dbReference type="Google" id="ProtNLM"/>
    </source>
</evidence>
<feature type="signal peptide" evidence="1">
    <location>
        <begin position="1"/>
        <end position="16"/>
    </location>
</feature>
<organism evidence="2 3">
    <name type="scientific">Tabrizicola soli</name>
    <dbReference type="NCBI Taxonomy" id="2185115"/>
    <lineage>
        <taxon>Bacteria</taxon>
        <taxon>Pseudomonadati</taxon>
        <taxon>Pseudomonadota</taxon>
        <taxon>Alphaproteobacteria</taxon>
        <taxon>Rhodobacterales</taxon>
        <taxon>Paracoccaceae</taxon>
        <taxon>Tabrizicola</taxon>
    </lineage>
</organism>
<name>A0ABV7DYK5_9RHOB</name>
<reference evidence="3" key="1">
    <citation type="journal article" date="2019" name="Int. J. Syst. Evol. Microbiol.">
        <title>The Global Catalogue of Microorganisms (GCM) 10K type strain sequencing project: providing services to taxonomists for standard genome sequencing and annotation.</title>
        <authorList>
            <consortium name="The Broad Institute Genomics Platform"/>
            <consortium name="The Broad Institute Genome Sequencing Center for Infectious Disease"/>
            <person name="Wu L."/>
            <person name="Ma J."/>
        </authorList>
    </citation>
    <scope>NUCLEOTIDE SEQUENCE [LARGE SCALE GENOMIC DNA]</scope>
    <source>
        <strain evidence="3">KCTC 62102</strain>
    </source>
</reference>
<dbReference type="RefSeq" id="WP_197642047.1">
    <property type="nucleotide sequence ID" value="NZ_JAEACP010000003.1"/>
</dbReference>
<evidence type="ECO:0000256" key="1">
    <source>
        <dbReference type="SAM" id="SignalP"/>
    </source>
</evidence>
<evidence type="ECO:0000313" key="2">
    <source>
        <dbReference type="EMBL" id="MFC3087875.1"/>
    </source>
</evidence>
<protein>
    <recommendedName>
        <fullName evidence="4">DUF995 domain-containing protein</fullName>
    </recommendedName>
</protein>
<dbReference type="EMBL" id="JBHRSM010000026">
    <property type="protein sequence ID" value="MFC3087875.1"/>
    <property type="molecule type" value="Genomic_DNA"/>
</dbReference>
<proteinExistence type="predicted"/>
<keyword evidence="3" id="KW-1185">Reference proteome</keyword>
<comment type="caution">
    <text evidence="2">The sequence shown here is derived from an EMBL/GenBank/DDBJ whole genome shotgun (WGS) entry which is preliminary data.</text>
</comment>
<feature type="chain" id="PRO_5046516192" description="DUF995 domain-containing protein" evidence="1">
    <location>
        <begin position="17"/>
        <end position="129"/>
    </location>
</feature>
<dbReference type="Proteomes" id="UP001595445">
    <property type="component" value="Unassembled WGS sequence"/>
</dbReference>
<keyword evidence="1" id="KW-0732">Signal</keyword>
<accession>A0ABV7DYK5</accession>